<feature type="non-terminal residue" evidence="4">
    <location>
        <position position="1"/>
    </location>
</feature>
<evidence type="ECO:0000313" key="4">
    <source>
        <dbReference type="EMBL" id="KAF8821051.1"/>
    </source>
</evidence>
<feature type="domain" description="STAG" evidence="2">
    <location>
        <begin position="437"/>
        <end position="530"/>
    </location>
</feature>
<feature type="compositionally biased region" description="Low complexity" evidence="1">
    <location>
        <begin position="39"/>
        <end position="48"/>
    </location>
</feature>
<dbReference type="Proteomes" id="UP000823046">
    <property type="component" value="Unassembled WGS sequence"/>
</dbReference>
<dbReference type="PANTHER" id="PTHR11199">
    <property type="entry name" value="STROMAL ANTIGEN"/>
    <property type="match status" value="1"/>
</dbReference>
<feature type="region of interest" description="Disordered" evidence="1">
    <location>
        <begin position="201"/>
        <end position="250"/>
    </location>
</feature>
<evidence type="ECO:0000313" key="5">
    <source>
        <dbReference type="Proteomes" id="UP000823046"/>
    </source>
</evidence>
<feature type="region of interest" description="Disordered" evidence="1">
    <location>
        <begin position="104"/>
        <end position="124"/>
    </location>
</feature>
<sequence length="722" mass="81660">NRRSSRLKDSIQTTPGFYKPTGTDRPEAASVSPVLSTHSNFSKSVNKSKNGEEKRKSEGSAFSSASSQSASIDSDDLRDCDGFRVPKPIHKRIRETLIRKAVHKKISSPLKEKRRPSPSLPYPESMEFQTGLTLDADILNNEEDFAKQLQRHKGSSTTNKNISIVSSSTSFPLALSAARKKYPTGTGTSSSPEGAFIQKNIQKRDAPSLSPPPTSSTMQRTKRLAKAPLISHHLLKKRKSSGRGEMASTAMPLASSISSKPLRKAVEHSFPQKPTLLTSKERNILHYGGKGAASRLTGVSASYKDHRYFAAYNARPISPKAKTANTAASSGASTAARRTAAPSYVFDLIQKNKLEIHHFTSSWTNYALGSHEESCKAVILLLNLICESAGMGPSFFPLASIEEFMKKEELPTHVLEAFIEKESLKNIQGIMSGKKMYSKQNLEKVCKFFNEFTQSLESDLLFAHSICFSIFQKWIFQLSLMKARRLRYCASLMSLAIMEGLLSLFWNINNSEIKFRRQLNTEIKRLSKKECMKSKVVADLMEKVKTMRHTMAAIKQFFDDQYTLLFTNKKNWFHYVPQWLLDPSYSNYIAWTLCDKESSVRLASLDVFQTILDFSKESHVDKAQRIAIKEFLQYCKNRLLQMRLDVHTAIQKKIIQIIFGMAELSILNPSEIEKILDTFWRCKDSTVIDSFTIFMDKFILKESIFSDEASSEEIQPEERKKR</sequence>
<dbReference type="InterPro" id="IPR039662">
    <property type="entry name" value="Cohesin_Scc3/SA"/>
</dbReference>
<dbReference type="InterPro" id="IPR020839">
    <property type="entry name" value="SCD"/>
</dbReference>
<proteinExistence type="predicted"/>
<accession>A0ABQ7JAM5</accession>
<protein>
    <submittedName>
        <fullName evidence="4">Cohesin subunit psc3</fullName>
    </submittedName>
</protein>
<dbReference type="Pfam" id="PF08514">
    <property type="entry name" value="STAG"/>
    <property type="match status" value="1"/>
</dbReference>
<feature type="compositionally biased region" description="Basic residues" evidence="1">
    <location>
        <begin position="104"/>
        <end position="116"/>
    </location>
</feature>
<keyword evidence="5" id="KW-1185">Reference proteome</keyword>
<dbReference type="InterPro" id="IPR013721">
    <property type="entry name" value="STAG"/>
</dbReference>
<dbReference type="Pfam" id="PF21581">
    <property type="entry name" value="SCD"/>
    <property type="match status" value="1"/>
</dbReference>
<reference evidence="4 5" key="1">
    <citation type="journal article" date="2020" name="bioRxiv">
        <title>Metabolic contributions of an alphaproteobacterial endosymbiont in the apicomplexan Cardiosporidium cionae.</title>
        <authorList>
            <person name="Hunter E.S."/>
            <person name="Paight C.J."/>
            <person name="Lane C.E."/>
        </authorList>
    </citation>
    <scope>NUCLEOTIDE SEQUENCE [LARGE SCALE GENOMIC DNA]</scope>
    <source>
        <strain evidence="4">ESH_2018</strain>
    </source>
</reference>
<comment type="caution">
    <text evidence="4">The sequence shown here is derived from an EMBL/GenBank/DDBJ whole genome shotgun (WGS) entry which is preliminary data.</text>
</comment>
<dbReference type="EMBL" id="JADAQX010000245">
    <property type="protein sequence ID" value="KAF8821051.1"/>
    <property type="molecule type" value="Genomic_DNA"/>
</dbReference>
<feature type="region of interest" description="Disordered" evidence="1">
    <location>
        <begin position="1"/>
        <end position="80"/>
    </location>
</feature>
<organism evidence="4 5">
    <name type="scientific">Cardiosporidium cionae</name>
    <dbReference type="NCBI Taxonomy" id="476202"/>
    <lineage>
        <taxon>Eukaryota</taxon>
        <taxon>Sar</taxon>
        <taxon>Alveolata</taxon>
        <taxon>Apicomplexa</taxon>
        <taxon>Aconoidasida</taxon>
        <taxon>Nephromycida</taxon>
        <taxon>Cardiosporidium</taxon>
    </lineage>
</organism>
<evidence type="ECO:0000259" key="3">
    <source>
        <dbReference type="Pfam" id="PF21581"/>
    </source>
</evidence>
<gene>
    <name evidence="4" type="ORF">IE077_002517</name>
</gene>
<evidence type="ECO:0000256" key="1">
    <source>
        <dbReference type="SAM" id="MobiDB-lite"/>
    </source>
</evidence>
<feature type="domain" description="SCD" evidence="3">
    <location>
        <begin position="570"/>
        <end position="613"/>
    </location>
</feature>
<name>A0ABQ7JAM5_9APIC</name>
<evidence type="ECO:0000259" key="2">
    <source>
        <dbReference type="Pfam" id="PF08514"/>
    </source>
</evidence>
<feature type="compositionally biased region" description="Low complexity" evidence="1">
    <location>
        <begin position="59"/>
        <end position="72"/>
    </location>
</feature>
<feature type="compositionally biased region" description="Basic and acidic residues" evidence="1">
    <location>
        <begin position="49"/>
        <end position="58"/>
    </location>
</feature>
<dbReference type="PANTHER" id="PTHR11199:SF0">
    <property type="entry name" value="LD34181P-RELATED"/>
    <property type="match status" value="1"/>
</dbReference>
<feature type="non-terminal residue" evidence="4">
    <location>
        <position position="722"/>
    </location>
</feature>